<dbReference type="EMBL" id="DWVY01000004">
    <property type="protein sequence ID" value="HJC73538.1"/>
    <property type="molecule type" value="Genomic_DNA"/>
</dbReference>
<evidence type="ECO:0000259" key="3">
    <source>
        <dbReference type="Pfam" id="PF01248"/>
    </source>
</evidence>
<keyword evidence="1" id="KW-0689">Ribosomal protein</keyword>
<dbReference type="InterPro" id="IPR039109">
    <property type="entry name" value="Ribosomal_eL30-like"/>
</dbReference>
<feature type="domain" description="Ribosomal protein eL8/eL30/eS12/Gadd45" evidence="3">
    <location>
        <begin position="16"/>
        <end position="103"/>
    </location>
</feature>
<accession>A0A9D2Q7U4</accession>
<dbReference type="InterPro" id="IPR004038">
    <property type="entry name" value="Ribosomal_eL8/eL30/eS12/Gad45"/>
</dbReference>
<dbReference type="Pfam" id="PF01248">
    <property type="entry name" value="Ribosomal_L7Ae"/>
    <property type="match status" value="1"/>
</dbReference>
<dbReference type="Proteomes" id="UP000823902">
    <property type="component" value="Unassembled WGS sequence"/>
</dbReference>
<protein>
    <submittedName>
        <fullName evidence="4">Ribosomal L7Ae/L30e/S12e/Gadd45 family protein</fullName>
    </submittedName>
</protein>
<reference evidence="4" key="1">
    <citation type="journal article" date="2021" name="PeerJ">
        <title>Extensive microbial diversity within the chicken gut microbiome revealed by metagenomics and culture.</title>
        <authorList>
            <person name="Gilroy R."/>
            <person name="Ravi A."/>
            <person name="Getino M."/>
            <person name="Pursley I."/>
            <person name="Horton D.L."/>
            <person name="Alikhan N.F."/>
            <person name="Baker D."/>
            <person name="Gharbi K."/>
            <person name="Hall N."/>
            <person name="Watson M."/>
            <person name="Adriaenssens E.M."/>
            <person name="Foster-Nyarko E."/>
            <person name="Jarju S."/>
            <person name="Secka A."/>
            <person name="Antonio M."/>
            <person name="Oren A."/>
            <person name="Chaudhuri R.R."/>
            <person name="La Ragione R."/>
            <person name="Hildebrand F."/>
            <person name="Pallen M.J."/>
        </authorList>
    </citation>
    <scope>NUCLEOTIDE SEQUENCE</scope>
    <source>
        <strain evidence="4">CHK196-7946</strain>
    </source>
</reference>
<organism evidence="4 5">
    <name type="scientific">Candidatus Mediterraneibacter faecavium</name>
    <dbReference type="NCBI Taxonomy" id="2838668"/>
    <lineage>
        <taxon>Bacteria</taxon>
        <taxon>Bacillati</taxon>
        <taxon>Bacillota</taxon>
        <taxon>Clostridia</taxon>
        <taxon>Lachnospirales</taxon>
        <taxon>Lachnospiraceae</taxon>
        <taxon>Mediterraneibacter</taxon>
    </lineage>
</organism>
<evidence type="ECO:0000256" key="2">
    <source>
        <dbReference type="ARBA" id="ARBA00023274"/>
    </source>
</evidence>
<dbReference type="Gene3D" id="3.30.1330.30">
    <property type="match status" value="1"/>
</dbReference>
<dbReference type="GO" id="GO:1990904">
    <property type="term" value="C:ribonucleoprotein complex"/>
    <property type="evidence" value="ECO:0007669"/>
    <property type="project" value="UniProtKB-KW"/>
</dbReference>
<dbReference type="SUPFAM" id="SSF55315">
    <property type="entry name" value="L30e-like"/>
    <property type="match status" value="1"/>
</dbReference>
<evidence type="ECO:0000313" key="4">
    <source>
        <dbReference type="EMBL" id="HJC73538.1"/>
    </source>
</evidence>
<name>A0A9D2Q7U4_9FIRM</name>
<evidence type="ECO:0000256" key="1">
    <source>
        <dbReference type="ARBA" id="ARBA00022980"/>
    </source>
</evidence>
<dbReference type="InterPro" id="IPR029064">
    <property type="entry name" value="Ribosomal_eL30-like_sf"/>
</dbReference>
<keyword evidence="2" id="KW-0687">Ribonucleoprotein</keyword>
<dbReference type="PANTHER" id="PTHR11449">
    <property type="entry name" value="RIBOSOMAL PROTEIN L30"/>
    <property type="match status" value="1"/>
</dbReference>
<gene>
    <name evidence="4" type="ORF">H9697_01085</name>
</gene>
<dbReference type="GO" id="GO:0005840">
    <property type="term" value="C:ribosome"/>
    <property type="evidence" value="ECO:0007669"/>
    <property type="project" value="UniProtKB-KW"/>
</dbReference>
<evidence type="ECO:0000313" key="5">
    <source>
        <dbReference type="Proteomes" id="UP000823902"/>
    </source>
</evidence>
<dbReference type="GO" id="GO:0003723">
    <property type="term" value="F:RNA binding"/>
    <property type="evidence" value="ECO:0007669"/>
    <property type="project" value="InterPro"/>
</dbReference>
<dbReference type="AlphaFoldDB" id="A0A9D2Q7U4"/>
<proteinExistence type="predicted"/>
<comment type="caution">
    <text evidence="4">The sequence shown here is derived from an EMBL/GenBank/DDBJ whole genome shotgun (WGS) entry which is preliminary data.</text>
</comment>
<sequence>MTGWKRRWARLKQKDKVLSLIGLAMKAGRCTSGEMMTESETKSGRARLVIIASDASENTKKKFRDMCKFYKVPIYIYGDKDTLGHAMGKEFRASLAILDEGFADGIQRELKDREDIA</sequence>
<reference evidence="4" key="2">
    <citation type="submission" date="2021-04" db="EMBL/GenBank/DDBJ databases">
        <authorList>
            <person name="Gilroy R."/>
        </authorList>
    </citation>
    <scope>NUCLEOTIDE SEQUENCE</scope>
    <source>
        <strain evidence="4">CHK196-7946</strain>
    </source>
</reference>